<dbReference type="InterPro" id="IPR036291">
    <property type="entry name" value="NAD(P)-bd_dom_sf"/>
</dbReference>
<dbReference type="PANTHER" id="PTHR44196">
    <property type="entry name" value="DEHYDROGENASE/REDUCTASE SDR FAMILY MEMBER 7B"/>
    <property type="match status" value="1"/>
</dbReference>
<evidence type="ECO:0008006" key="7">
    <source>
        <dbReference type="Google" id="ProtNLM"/>
    </source>
</evidence>
<evidence type="ECO:0000256" key="2">
    <source>
        <dbReference type="ARBA" id="ARBA00023002"/>
    </source>
</evidence>
<name>A0ABD6E4C8_9BILA</name>
<dbReference type="Proteomes" id="UP001608902">
    <property type="component" value="Unassembled WGS sequence"/>
</dbReference>
<sequence length="318" mass="35320">MDAVWIRAAAFMDTIRPYFSYILVPAGIFAAHRMIEYLVPGPQHQSKLIVRNRTVLITGASSGLGRSLAVLFYKEGAKLILAARSIEKLQALCAELKAMNDVDNPNEPVYKYFDMCEPNGVEELVAASPNGKIDILVNNAGQSMRGSCAETPVEVLRKIMEVNFFGHVILTKALLSCVPDDGAIVVISSVQGRIAVPYRGAYSASKHAAQAFFDSLRGEERSKLQILVVSAGYMNTGFGKRALNVEGKPTGVEDADQLRGMTPAYAAKMIYRSLINRETELVLAPLSHRLAIFLRWLYPNLYFWVMHRRSMMQTKKQD</sequence>
<dbReference type="InterPro" id="IPR020904">
    <property type="entry name" value="Sc_DH/Rdtase_CS"/>
</dbReference>
<evidence type="ECO:0000256" key="1">
    <source>
        <dbReference type="ARBA" id="ARBA00006484"/>
    </source>
</evidence>
<comment type="similarity">
    <text evidence="1 4">Belongs to the short-chain dehydrogenases/reductases (SDR) family.</text>
</comment>
<dbReference type="PRINTS" id="PR00080">
    <property type="entry name" value="SDRFAMILY"/>
</dbReference>
<proteinExistence type="inferred from homology"/>
<dbReference type="Gene3D" id="3.40.50.720">
    <property type="entry name" value="NAD(P)-binding Rossmann-like Domain"/>
    <property type="match status" value="1"/>
</dbReference>
<organism evidence="5 6">
    <name type="scientific">Gnathostoma spinigerum</name>
    <dbReference type="NCBI Taxonomy" id="75299"/>
    <lineage>
        <taxon>Eukaryota</taxon>
        <taxon>Metazoa</taxon>
        <taxon>Ecdysozoa</taxon>
        <taxon>Nematoda</taxon>
        <taxon>Chromadorea</taxon>
        <taxon>Rhabditida</taxon>
        <taxon>Spirurina</taxon>
        <taxon>Gnathostomatomorpha</taxon>
        <taxon>Gnathostomatoidea</taxon>
        <taxon>Gnathostomatidae</taxon>
        <taxon>Gnathostoma</taxon>
    </lineage>
</organism>
<dbReference type="AlphaFoldDB" id="A0ABD6E4C8"/>
<comment type="function">
    <text evidence="3">Putative oxidoreductase.</text>
</comment>
<dbReference type="PRINTS" id="PR00081">
    <property type="entry name" value="GDHRDH"/>
</dbReference>
<dbReference type="InterPro" id="IPR002347">
    <property type="entry name" value="SDR_fam"/>
</dbReference>
<dbReference type="PROSITE" id="PS00061">
    <property type="entry name" value="ADH_SHORT"/>
    <property type="match status" value="1"/>
</dbReference>
<evidence type="ECO:0000313" key="6">
    <source>
        <dbReference type="Proteomes" id="UP001608902"/>
    </source>
</evidence>
<gene>
    <name evidence="5" type="ORF">AB6A40_001074</name>
</gene>
<dbReference type="PANTHER" id="PTHR44196:SF1">
    <property type="entry name" value="DEHYDROGENASE_REDUCTASE SDR FAMILY MEMBER 7B"/>
    <property type="match status" value="1"/>
</dbReference>
<dbReference type="SUPFAM" id="SSF51735">
    <property type="entry name" value="NAD(P)-binding Rossmann-fold domains"/>
    <property type="match status" value="1"/>
</dbReference>
<dbReference type="EMBL" id="JBGFUD010000363">
    <property type="protein sequence ID" value="MFH4974365.1"/>
    <property type="molecule type" value="Genomic_DNA"/>
</dbReference>
<dbReference type="GO" id="GO:0016491">
    <property type="term" value="F:oxidoreductase activity"/>
    <property type="evidence" value="ECO:0007669"/>
    <property type="project" value="UniProtKB-KW"/>
</dbReference>
<evidence type="ECO:0000313" key="5">
    <source>
        <dbReference type="EMBL" id="MFH4974365.1"/>
    </source>
</evidence>
<evidence type="ECO:0000256" key="4">
    <source>
        <dbReference type="RuleBase" id="RU000363"/>
    </source>
</evidence>
<protein>
    <recommendedName>
        <fullName evidence="7">Dehydrogenase/reductase SDR family protein 7-like</fullName>
    </recommendedName>
</protein>
<keyword evidence="6" id="KW-1185">Reference proteome</keyword>
<keyword evidence="2" id="KW-0560">Oxidoreductase</keyword>
<dbReference type="Pfam" id="PF00106">
    <property type="entry name" value="adh_short"/>
    <property type="match status" value="1"/>
</dbReference>
<evidence type="ECO:0000256" key="3">
    <source>
        <dbReference type="ARBA" id="ARBA00037096"/>
    </source>
</evidence>
<reference evidence="5 6" key="1">
    <citation type="submission" date="2024-08" db="EMBL/GenBank/DDBJ databases">
        <title>Gnathostoma spinigerum genome.</title>
        <authorList>
            <person name="Gonzalez-Bertolin B."/>
            <person name="Monzon S."/>
            <person name="Zaballos A."/>
            <person name="Jimenez P."/>
            <person name="Dekumyoy P."/>
            <person name="Varona S."/>
            <person name="Cuesta I."/>
            <person name="Sumanam S."/>
            <person name="Adisakwattana P."/>
            <person name="Gasser R.B."/>
            <person name="Hernandez-Gonzalez A."/>
            <person name="Young N.D."/>
            <person name="Perteguer M.J."/>
        </authorList>
    </citation>
    <scope>NUCLEOTIDE SEQUENCE [LARGE SCALE GENOMIC DNA]</scope>
    <source>
        <strain evidence="5">AL3</strain>
        <tissue evidence="5">Liver</tissue>
    </source>
</reference>
<comment type="caution">
    <text evidence="5">The sequence shown here is derived from an EMBL/GenBank/DDBJ whole genome shotgun (WGS) entry which is preliminary data.</text>
</comment>
<accession>A0ABD6E4C8</accession>